<evidence type="ECO:0000256" key="4">
    <source>
        <dbReference type="ARBA" id="ARBA00022729"/>
    </source>
</evidence>
<keyword evidence="2" id="KW-1003">Cell membrane</keyword>
<feature type="transmembrane region" description="Helical" evidence="9">
    <location>
        <begin position="204"/>
        <end position="225"/>
    </location>
</feature>
<dbReference type="CDD" id="cd05753">
    <property type="entry name" value="Ig2_FcgammaR_like"/>
    <property type="match status" value="1"/>
</dbReference>
<evidence type="ECO:0000256" key="8">
    <source>
        <dbReference type="ARBA" id="ARBA00040880"/>
    </source>
</evidence>
<dbReference type="GO" id="GO:0160006">
    <property type="term" value="P:Fc receptor-mediated immune complex endocytosis"/>
    <property type="evidence" value="ECO:0007669"/>
    <property type="project" value="Ensembl"/>
</dbReference>
<dbReference type="CDD" id="cd05752">
    <property type="entry name" value="Ig1_FcgammaR_like"/>
    <property type="match status" value="1"/>
</dbReference>
<keyword evidence="13" id="KW-1185">Reference proteome</keyword>
<dbReference type="PROSITE" id="PS50835">
    <property type="entry name" value="IG_LIKE"/>
    <property type="match status" value="2"/>
</dbReference>
<feature type="signal peptide" evidence="10">
    <location>
        <begin position="1"/>
        <end position="20"/>
    </location>
</feature>
<protein>
    <recommendedName>
        <fullName evidence="8">Low affinity immunoglobulin gamma Fc region receptor III-A</fullName>
    </recommendedName>
</protein>
<evidence type="ECO:0000256" key="3">
    <source>
        <dbReference type="ARBA" id="ARBA00022652"/>
    </source>
</evidence>
<dbReference type="SMART" id="SM00409">
    <property type="entry name" value="IG"/>
    <property type="match status" value="2"/>
</dbReference>
<dbReference type="Proteomes" id="UP000694540">
    <property type="component" value="Unplaced"/>
</dbReference>
<evidence type="ECO:0000256" key="1">
    <source>
        <dbReference type="ARBA" id="ARBA00004236"/>
    </source>
</evidence>
<organism evidence="12 13">
    <name type="scientific">Catagonus wagneri</name>
    <name type="common">Chacoan peccary</name>
    <dbReference type="NCBI Taxonomy" id="51154"/>
    <lineage>
        <taxon>Eukaryota</taxon>
        <taxon>Metazoa</taxon>
        <taxon>Chordata</taxon>
        <taxon>Craniata</taxon>
        <taxon>Vertebrata</taxon>
        <taxon>Euteleostomi</taxon>
        <taxon>Mammalia</taxon>
        <taxon>Eutheria</taxon>
        <taxon>Laurasiatheria</taxon>
        <taxon>Artiodactyla</taxon>
        <taxon>Suina</taxon>
        <taxon>Tayassuidae</taxon>
        <taxon>Catagonus</taxon>
    </lineage>
</organism>
<dbReference type="Gene3D" id="2.60.40.10">
    <property type="entry name" value="Immunoglobulins"/>
    <property type="match status" value="2"/>
</dbReference>
<evidence type="ECO:0000256" key="9">
    <source>
        <dbReference type="SAM" id="Phobius"/>
    </source>
</evidence>
<evidence type="ECO:0000256" key="6">
    <source>
        <dbReference type="ARBA" id="ARBA00023157"/>
    </source>
</evidence>
<keyword evidence="5 9" id="KW-0472">Membrane</keyword>
<evidence type="ECO:0000256" key="10">
    <source>
        <dbReference type="SAM" id="SignalP"/>
    </source>
</evidence>
<reference evidence="12" key="2">
    <citation type="submission" date="2025-09" db="UniProtKB">
        <authorList>
            <consortium name="Ensembl"/>
        </authorList>
    </citation>
    <scope>IDENTIFICATION</scope>
</reference>
<dbReference type="InterPro" id="IPR036179">
    <property type="entry name" value="Ig-like_dom_sf"/>
</dbReference>
<dbReference type="GO" id="GO:0001913">
    <property type="term" value="P:T cell mediated cytotoxicity"/>
    <property type="evidence" value="ECO:0007669"/>
    <property type="project" value="Ensembl"/>
</dbReference>
<feature type="domain" description="Ig-like" evidence="11">
    <location>
        <begin position="118"/>
        <end position="189"/>
    </location>
</feature>
<keyword evidence="7" id="KW-0325">Glycoprotein</keyword>
<dbReference type="GO" id="GO:0001788">
    <property type="term" value="P:antibody-dependent cellular cytotoxicity"/>
    <property type="evidence" value="ECO:0007669"/>
    <property type="project" value="TreeGrafter"/>
</dbReference>
<dbReference type="AlphaFoldDB" id="A0A8C3VXF3"/>
<dbReference type="InterPro" id="IPR007110">
    <property type="entry name" value="Ig-like_dom"/>
</dbReference>
<dbReference type="PANTHER" id="PTHR11481">
    <property type="entry name" value="IMMUNOGLOBULIN FC RECEPTOR"/>
    <property type="match status" value="1"/>
</dbReference>
<accession>A0A8C3VXF3</accession>
<dbReference type="GO" id="GO:0019864">
    <property type="term" value="F:IgG binding"/>
    <property type="evidence" value="ECO:0007669"/>
    <property type="project" value="UniProtKB-KW"/>
</dbReference>
<feature type="chain" id="PRO_5034545815" description="Low affinity immunoglobulin gamma Fc region receptor III-A" evidence="10">
    <location>
        <begin position="21"/>
        <end position="252"/>
    </location>
</feature>
<dbReference type="GO" id="GO:0002468">
    <property type="term" value="P:dendritic cell antigen processing and presentation"/>
    <property type="evidence" value="ECO:0007669"/>
    <property type="project" value="Ensembl"/>
</dbReference>
<dbReference type="Pfam" id="PF13895">
    <property type="entry name" value="Ig_2"/>
    <property type="match status" value="2"/>
</dbReference>
<comment type="subcellular location">
    <subcellularLocation>
        <location evidence="1">Cell membrane</location>
    </subcellularLocation>
</comment>
<dbReference type="GO" id="GO:0009897">
    <property type="term" value="C:external side of plasma membrane"/>
    <property type="evidence" value="ECO:0007669"/>
    <property type="project" value="TreeGrafter"/>
</dbReference>
<keyword evidence="4 10" id="KW-0732">Signal</keyword>
<evidence type="ECO:0000256" key="7">
    <source>
        <dbReference type="ARBA" id="ARBA00023180"/>
    </source>
</evidence>
<dbReference type="GO" id="GO:0017038">
    <property type="term" value="P:protein import"/>
    <property type="evidence" value="ECO:0007669"/>
    <property type="project" value="Ensembl"/>
</dbReference>
<dbReference type="InterPro" id="IPR003599">
    <property type="entry name" value="Ig_sub"/>
</dbReference>
<evidence type="ECO:0000256" key="5">
    <source>
        <dbReference type="ARBA" id="ARBA00023136"/>
    </source>
</evidence>
<evidence type="ECO:0000313" key="12">
    <source>
        <dbReference type="Ensembl" id="ENSCWAP00000007770.1"/>
    </source>
</evidence>
<dbReference type="GO" id="GO:0140507">
    <property type="term" value="P:granzyme-mediated programmed cell death signaling pathway"/>
    <property type="evidence" value="ECO:0007669"/>
    <property type="project" value="Ensembl"/>
</dbReference>
<dbReference type="PANTHER" id="PTHR11481:SF103">
    <property type="entry name" value="LOW AFFINITY IMMUNOGLOBULIN GAMMA FC REGION RECEPTOR III-A-RELATED"/>
    <property type="match status" value="1"/>
</dbReference>
<evidence type="ECO:0000256" key="2">
    <source>
        <dbReference type="ARBA" id="ARBA00022475"/>
    </source>
</evidence>
<name>A0A8C3VXF3_9CETA</name>
<dbReference type="InterPro" id="IPR050488">
    <property type="entry name" value="Ig_Fc_receptor"/>
</dbReference>
<dbReference type="GeneTree" id="ENSGT01050000244808"/>
<dbReference type="GO" id="GO:0019767">
    <property type="term" value="F:IgE receptor activity"/>
    <property type="evidence" value="ECO:0007669"/>
    <property type="project" value="Ensembl"/>
</dbReference>
<keyword evidence="3" id="KW-0390">IgG-binding protein</keyword>
<dbReference type="GO" id="GO:0045780">
    <property type="term" value="P:positive regulation of bone resorption"/>
    <property type="evidence" value="ECO:0007669"/>
    <property type="project" value="Ensembl"/>
</dbReference>
<proteinExistence type="predicted"/>
<reference evidence="12" key="1">
    <citation type="submission" date="2025-08" db="UniProtKB">
        <authorList>
            <consortium name="Ensembl"/>
        </authorList>
    </citation>
    <scope>IDENTIFICATION</scope>
</reference>
<dbReference type="Ensembl" id="ENSCWAT00000008465.1">
    <property type="protein sequence ID" value="ENSCWAP00000007770.1"/>
    <property type="gene ID" value="ENSCWAG00000005985.1"/>
</dbReference>
<keyword evidence="9" id="KW-1133">Transmembrane helix</keyword>
<evidence type="ECO:0000259" key="11">
    <source>
        <dbReference type="PROSITE" id="PS50835"/>
    </source>
</evidence>
<dbReference type="FunFam" id="2.60.40.10:FF:000217">
    <property type="entry name" value="High affinity immunoglobulin gamma Fc receptor I"/>
    <property type="match status" value="1"/>
</dbReference>
<sequence>MWQLLSPTALLLLVSVCTQAADPSKSVVILDPPWDRLLEKDSVTLKCQGAYPPGNDSTQWWQNGTLISNQASSYSITDATVGDSGDYTCKTVLSAVSDPVRLEVHMGWLLLQAVRWVVQEGEPIRLRCHTWKNTPIQKVQYFQDGIGKKFAHKNFDFYIPNATSEHSGSYFCRGIVKNYNESSEAVRVTVQGPGSIIPSFFPPWHQIVFCLVMGLLFAVDTGLYFSVLRDLRSSKEDWRNDKVTWSRGPQDK</sequence>
<dbReference type="GO" id="GO:0042119">
    <property type="term" value="P:neutrophil activation"/>
    <property type="evidence" value="ECO:0007669"/>
    <property type="project" value="Ensembl"/>
</dbReference>
<evidence type="ECO:0000313" key="13">
    <source>
        <dbReference type="Proteomes" id="UP000694540"/>
    </source>
</evidence>
<keyword evidence="6" id="KW-1015">Disulfide bond</keyword>
<dbReference type="FunFam" id="2.60.40.10:FF:000356">
    <property type="entry name" value="Low affinity immunoglobulin gamma Fc region receptor III-A"/>
    <property type="match status" value="1"/>
</dbReference>
<keyword evidence="9" id="KW-0812">Transmembrane</keyword>
<dbReference type="InterPro" id="IPR013783">
    <property type="entry name" value="Ig-like_fold"/>
</dbReference>
<dbReference type="GO" id="GO:0019770">
    <property type="term" value="F:IgG receptor activity"/>
    <property type="evidence" value="ECO:0007669"/>
    <property type="project" value="Ensembl"/>
</dbReference>
<feature type="domain" description="Ig-like" evidence="11">
    <location>
        <begin position="23"/>
        <end position="103"/>
    </location>
</feature>
<dbReference type="GO" id="GO:0071806">
    <property type="term" value="P:protein transmembrane transport"/>
    <property type="evidence" value="ECO:0007669"/>
    <property type="project" value="Ensembl"/>
</dbReference>
<dbReference type="SUPFAM" id="SSF48726">
    <property type="entry name" value="Immunoglobulin"/>
    <property type="match status" value="2"/>
</dbReference>